<evidence type="ECO:0000313" key="3">
    <source>
        <dbReference type="Proteomes" id="UP000682308"/>
    </source>
</evidence>
<keyword evidence="3" id="KW-1185">Reference proteome</keyword>
<sequence>MSATQSKGQPLPFAVAGVSMRDLLAAGEAAVLISTPPRAPEPDLSEPAPAEDHREAA</sequence>
<proteinExistence type="predicted"/>
<gene>
    <name evidence="2" type="ORF">KEF29_38260</name>
</gene>
<organism evidence="2 3">
    <name type="scientific">Streptomyces tuirus</name>
    <dbReference type="NCBI Taxonomy" id="68278"/>
    <lineage>
        <taxon>Bacteria</taxon>
        <taxon>Bacillati</taxon>
        <taxon>Actinomycetota</taxon>
        <taxon>Actinomycetes</taxon>
        <taxon>Kitasatosporales</taxon>
        <taxon>Streptomycetaceae</taxon>
        <taxon>Streptomyces</taxon>
    </lineage>
</organism>
<reference evidence="2 3" key="1">
    <citation type="submission" date="2021-04" db="EMBL/GenBank/DDBJ databases">
        <title>Characterization of the biosynthetic gene cluster of new lipopeptides with antitumor activity in the genome of the marine Streptomyces PHM034.</title>
        <authorList>
            <person name="Ceniceros A."/>
            <person name="Canedo L."/>
            <person name="Mendez C."/>
            <person name="Olano C."/>
            <person name="Schleissner C."/>
            <person name="Cuevas C."/>
            <person name="De La Calle F."/>
            <person name="Salas J.A."/>
        </authorList>
    </citation>
    <scope>NUCLEOTIDE SEQUENCE [LARGE SCALE GENOMIC DNA]</scope>
    <source>
        <strain evidence="2 3">PHM034</strain>
    </source>
</reference>
<comment type="caution">
    <text evidence="2">The sequence shown here is derived from an EMBL/GenBank/DDBJ whole genome shotgun (WGS) entry which is preliminary data.</text>
</comment>
<feature type="region of interest" description="Disordered" evidence="1">
    <location>
        <begin position="33"/>
        <end position="57"/>
    </location>
</feature>
<evidence type="ECO:0000256" key="1">
    <source>
        <dbReference type="SAM" id="MobiDB-lite"/>
    </source>
</evidence>
<evidence type="ECO:0000313" key="2">
    <source>
        <dbReference type="EMBL" id="MBR8643333.1"/>
    </source>
</evidence>
<dbReference type="AlphaFoldDB" id="A0A941FEJ2"/>
<protein>
    <submittedName>
        <fullName evidence="2">Uncharacterized protein</fullName>
    </submittedName>
</protein>
<accession>A0A941FEJ2</accession>
<name>A0A941FEJ2_9ACTN</name>
<dbReference type="Proteomes" id="UP000682308">
    <property type="component" value="Unassembled WGS sequence"/>
</dbReference>
<dbReference type="EMBL" id="JAGTPG010000002">
    <property type="protein sequence ID" value="MBR8643333.1"/>
    <property type="molecule type" value="Genomic_DNA"/>
</dbReference>